<accession>A0A562I0F8</accession>
<dbReference type="AlphaFoldDB" id="A0A562I0F8"/>
<comment type="caution">
    <text evidence="2">The sequence shown here is derived from an EMBL/GenBank/DDBJ whole genome shotgun (WGS) entry which is preliminary data.</text>
</comment>
<evidence type="ECO:0000313" key="2">
    <source>
        <dbReference type="EMBL" id="TWH64158.1"/>
    </source>
</evidence>
<proteinExistence type="predicted"/>
<sequence length="101" mass="10979">MKHTIHIPDDAQVQVIDVRGKPLAEAFPAPFSQVTNIPFPLLRSQLAQLDPSRPVITLCAFGKMSYFAARVLQQHGFDVASFSGGLKANVDPRSPAKLPTP</sequence>
<protein>
    <submittedName>
        <fullName evidence="2">Rhodanese-related sulfurtransferase</fullName>
    </submittedName>
</protein>
<dbReference type="Pfam" id="PF00581">
    <property type="entry name" value="Rhodanese"/>
    <property type="match status" value="1"/>
</dbReference>
<dbReference type="InterPro" id="IPR036873">
    <property type="entry name" value="Rhodanese-like_dom_sf"/>
</dbReference>
<keyword evidence="3" id="KW-1185">Reference proteome</keyword>
<dbReference type="PROSITE" id="PS50206">
    <property type="entry name" value="RHODANESE_3"/>
    <property type="match status" value="1"/>
</dbReference>
<feature type="domain" description="Rhodanese" evidence="1">
    <location>
        <begin position="9"/>
        <end position="95"/>
    </location>
</feature>
<dbReference type="InterPro" id="IPR001763">
    <property type="entry name" value="Rhodanese-like_dom"/>
</dbReference>
<keyword evidence="2" id="KW-0808">Transferase</keyword>
<dbReference type="PANTHER" id="PTHR43031:SF16">
    <property type="entry name" value="OXIDOREDUCTASE"/>
    <property type="match status" value="1"/>
</dbReference>
<dbReference type="SUPFAM" id="SSF52821">
    <property type="entry name" value="Rhodanese/Cell cycle control phosphatase"/>
    <property type="match status" value="1"/>
</dbReference>
<organism evidence="2 3">
    <name type="scientific">Azomonas agilis</name>
    <dbReference type="NCBI Taxonomy" id="116849"/>
    <lineage>
        <taxon>Bacteria</taxon>
        <taxon>Pseudomonadati</taxon>
        <taxon>Pseudomonadota</taxon>
        <taxon>Gammaproteobacteria</taxon>
        <taxon>Pseudomonadales</taxon>
        <taxon>Pseudomonadaceae</taxon>
        <taxon>Azomonas</taxon>
    </lineage>
</organism>
<evidence type="ECO:0000313" key="3">
    <source>
        <dbReference type="Proteomes" id="UP000319627"/>
    </source>
</evidence>
<reference evidence="2 3" key="1">
    <citation type="submission" date="2019-07" db="EMBL/GenBank/DDBJ databases">
        <title>Genomic Encyclopedia of Type Strains, Phase I: the one thousand microbial genomes (KMG-I) project.</title>
        <authorList>
            <person name="Kyrpides N."/>
        </authorList>
    </citation>
    <scope>NUCLEOTIDE SEQUENCE [LARGE SCALE GENOMIC DNA]</scope>
    <source>
        <strain evidence="2 3">DSM 375</strain>
    </source>
</reference>
<gene>
    <name evidence="2" type="ORF">LX59_02709</name>
</gene>
<dbReference type="Proteomes" id="UP000319627">
    <property type="component" value="Unassembled WGS sequence"/>
</dbReference>
<dbReference type="GO" id="GO:0016740">
    <property type="term" value="F:transferase activity"/>
    <property type="evidence" value="ECO:0007669"/>
    <property type="project" value="UniProtKB-KW"/>
</dbReference>
<dbReference type="Gene3D" id="3.40.250.10">
    <property type="entry name" value="Rhodanese-like domain"/>
    <property type="match status" value="1"/>
</dbReference>
<dbReference type="EMBL" id="VLKG01000012">
    <property type="protein sequence ID" value="TWH64158.1"/>
    <property type="molecule type" value="Genomic_DNA"/>
</dbReference>
<evidence type="ECO:0000259" key="1">
    <source>
        <dbReference type="PROSITE" id="PS50206"/>
    </source>
</evidence>
<name>A0A562I0F8_9GAMM</name>
<dbReference type="InterPro" id="IPR050229">
    <property type="entry name" value="GlpE_sulfurtransferase"/>
</dbReference>
<dbReference type="PANTHER" id="PTHR43031">
    <property type="entry name" value="FAD-DEPENDENT OXIDOREDUCTASE"/>
    <property type="match status" value="1"/>
</dbReference>
<dbReference type="RefSeq" id="WP_211354861.1">
    <property type="nucleotide sequence ID" value="NZ_VLKG01000012.1"/>
</dbReference>